<keyword evidence="10" id="KW-1185">Reference proteome</keyword>
<dbReference type="HAMAP" id="MF_00201">
    <property type="entry name" value="RecO"/>
    <property type="match status" value="1"/>
</dbReference>
<dbReference type="AlphaFoldDB" id="A0A0D8JCS1"/>
<keyword evidence="5 7" id="KW-0234">DNA repair</keyword>
<dbReference type="InterPro" id="IPR037278">
    <property type="entry name" value="ARFGAP/RecO"/>
</dbReference>
<dbReference type="Gene3D" id="2.40.50.140">
    <property type="entry name" value="Nucleic acid-binding proteins"/>
    <property type="match status" value="1"/>
</dbReference>
<evidence type="ECO:0000313" key="10">
    <source>
        <dbReference type="Proteomes" id="UP000032544"/>
    </source>
</evidence>
<proteinExistence type="inferred from homology"/>
<feature type="domain" description="DNA replication/recombination mediator RecO N-terminal" evidence="8">
    <location>
        <begin position="1"/>
        <end position="79"/>
    </location>
</feature>
<dbReference type="SUPFAM" id="SSF50249">
    <property type="entry name" value="Nucleic acid-binding proteins"/>
    <property type="match status" value="1"/>
</dbReference>
<dbReference type="InterPro" id="IPR042242">
    <property type="entry name" value="RecO_C"/>
</dbReference>
<dbReference type="GO" id="GO:0043590">
    <property type="term" value="C:bacterial nucleoid"/>
    <property type="evidence" value="ECO:0007669"/>
    <property type="project" value="TreeGrafter"/>
</dbReference>
<dbReference type="GO" id="GO:0006302">
    <property type="term" value="P:double-strand break repair"/>
    <property type="evidence" value="ECO:0007669"/>
    <property type="project" value="TreeGrafter"/>
</dbReference>
<dbReference type="GO" id="GO:0006310">
    <property type="term" value="P:DNA recombination"/>
    <property type="evidence" value="ECO:0007669"/>
    <property type="project" value="UniProtKB-UniRule"/>
</dbReference>
<protein>
    <recommendedName>
        <fullName evidence="2 7">DNA repair protein RecO</fullName>
    </recommendedName>
    <alternativeName>
        <fullName evidence="6 7">Recombination protein O</fullName>
    </alternativeName>
</protein>
<evidence type="ECO:0000256" key="3">
    <source>
        <dbReference type="ARBA" id="ARBA00022763"/>
    </source>
</evidence>
<comment type="caution">
    <text evidence="9">The sequence shown here is derived from an EMBL/GenBank/DDBJ whole genome shotgun (WGS) entry which is preliminary data.</text>
</comment>
<evidence type="ECO:0000256" key="5">
    <source>
        <dbReference type="ARBA" id="ARBA00023204"/>
    </source>
</evidence>
<evidence type="ECO:0000256" key="6">
    <source>
        <dbReference type="ARBA" id="ARBA00033409"/>
    </source>
</evidence>
<evidence type="ECO:0000313" key="9">
    <source>
        <dbReference type="EMBL" id="KJF44326.1"/>
    </source>
</evidence>
<evidence type="ECO:0000256" key="7">
    <source>
        <dbReference type="HAMAP-Rule" id="MF_00201"/>
    </source>
</evidence>
<evidence type="ECO:0000256" key="2">
    <source>
        <dbReference type="ARBA" id="ARBA00021310"/>
    </source>
</evidence>
<comment type="similarity">
    <text evidence="1 7">Belongs to the RecO family.</text>
</comment>
<evidence type="ECO:0000259" key="8">
    <source>
        <dbReference type="Pfam" id="PF11967"/>
    </source>
</evidence>
<reference evidence="9 10" key="1">
    <citation type="submission" date="2014-09" db="EMBL/GenBank/DDBJ databases">
        <title>Draft Genome Sequence of Draconibacterium sp. JN14CK-3.</title>
        <authorList>
            <person name="Dong C."/>
            <person name="Lai Q."/>
            <person name="Shao Z."/>
        </authorList>
    </citation>
    <scope>NUCLEOTIDE SEQUENCE [LARGE SCALE GENOMIC DNA]</scope>
    <source>
        <strain evidence="9 10">JN14CK-3</strain>
    </source>
</reference>
<dbReference type="Pfam" id="PF02565">
    <property type="entry name" value="RecO_C"/>
    <property type="match status" value="1"/>
</dbReference>
<dbReference type="OrthoDB" id="9789152at2"/>
<dbReference type="InterPro" id="IPR003717">
    <property type="entry name" value="RecO"/>
</dbReference>
<keyword evidence="4 7" id="KW-0233">DNA recombination</keyword>
<dbReference type="STRING" id="1544798.LH29_02110"/>
<dbReference type="SUPFAM" id="SSF57863">
    <property type="entry name" value="ArfGap/RecO-like zinc finger"/>
    <property type="match status" value="1"/>
</dbReference>
<comment type="function">
    <text evidence="7">Involved in DNA repair and RecF pathway recombination.</text>
</comment>
<dbReference type="Proteomes" id="UP000032544">
    <property type="component" value="Unassembled WGS sequence"/>
</dbReference>
<sequence>MITATEGIVLHTIKYGESSVITTVFTKEFGRQSYLINAARSRKSKNKAGLLQPLFMVELEAYQKQSRDLQRIRAMRSLTTYQEIPFDIVKSTQAIFLAEVLYKTIHEQESYPELFEFIKSALLYLDLMEEGKTNFHLYFLFHLTEYLGFMPDTTQTGFEGWLDLQKGAVVPFEPSHPMFVNKEATAVLVKLALLKINELDSLKLKRSMRDTLLAKLVDYYRLHFDTLGEIKSLKVLQEVFS</sequence>
<dbReference type="PANTHER" id="PTHR33991:SF1">
    <property type="entry name" value="DNA REPAIR PROTEIN RECO"/>
    <property type="match status" value="1"/>
</dbReference>
<name>A0A0D8JCS1_9BACT</name>
<dbReference type="NCBIfam" id="TIGR00613">
    <property type="entry name" value="reco"/>
    <property type="match status" value="1"/>
</dbReference>
<dbReference type="InterPro" id="IPR022572">
    <property type="entry name" value="DNA_rep/recomb_RecO_N"/>
</dbReference>
<gene>
    <name evidence="7" type="primary">recO</name>
    <name evidence="9" type="ORF">LH29_02110</name>
</gene>
<evidence type="ECO:0000256" key="4">
    <source>
        <dbReference type="ARBA" id="ARBA00023172"/>
    </source>
</evidence>
<evidence type="ECO:0000256" key="1">
    <source>
        <dbReference type="ARBA" id="ARBA00007452"/>
    </source>
</evidence>
<dbReference type="Pfam" id="PF11967">
    <property type="entry name" value="RecO_N"/>
    <property type="match status" value="1"/>
</dbReference>
<dbReference type="InterPro" id="IPR012340">
    <property type="entry name" value="NA-bd_OB-fold"/>
</dbReference>
<accession>A0A0D8JCS1</accession>
<organism evidence="9 10">
    <name type="scientific">Draconibacterium sediminis</name>
    <dbReference type="NCBI Taxonomy" id="1544798"/>
    <lineage>
        <taxon>Bacteria</taxon>
        <taxon>Pseudomonadati</taxon>
        <taxon>Bacteroidota</taxon>
        <taxon>Bacteroidia</taxon>
        <taxon>Marinilabiliales</taxon>
        <taxon>Prolixibacteraceae</taxon>
        <taxon>Draconibacterium</taxon>
    </lineage>
</organism>
<dbReference type="RefSeq" id="WP_045025880.1">
    <property type="nucleotide sequence ID" value="NZ_JRHC01000001.1"/>
</dbReference>
<dbReference type="EMBL" id="JRHC01000001">
    <property type="protein sequence ID" value="KJF44326.1"/>
    <property type="molecule type" value="Genomic_DNA"/>
</dbReference>
<keyword evidence="3 7" id="KW-0227">DNA damage</keyword>
<dbReference type="Gene3D" id="1.20.1440.120">
    <property type="entry name" value="Recombination protein O, C-terminal domain"/>
    <property type="match status" value="1"/>
</dbReference>
<dbReference type="PANTHER" id="PTHR33991">
    <property type="entry name" value="DNA REPAIR PROTEIN RECO"/>
    <property type="match status" value="1"/>
</dbReference>